<keyword evidence="2 4" id="KW-0863">Zinc-finger</keyword>
<dbReference type="AlphaFoldDB" id="A0A8H2XCQ1"/>
<dbReference type="InterPro" id="IPR002893">
    <property type="entry name" value="Znf_MYND"/>
</dbReference>
<reference evidence="6" key="1">
    <citation type="submission" date="2021-01" db="EMBL/GenBank/DDBJ databases">
        <authorList>
            <person name="Kaushik A."/>
        </authorList>
    </citation>
    <scope>NUCLEOTIDE SEQUENCE</scope>
    <source>
        <strain evidence="6">AG2-2IIIB</strain>
    </source>
</reference>
<keyword evidence="3" id="KW-0862">Zinc</keyword>
<dbReference type="GO" id="GO:0008270">
    <property type="term" value="F:zinc ion binding"/>
    <property type="evidence" value="ECO:0007669"/>
    <property type="project" value="UniProtKB-KW"/>
</dbReference>
<name>A0A8H2XCQ1_9AGAM</name>
<evidence type="ECO:0000313" key="7">
    <source>
        <dbReference type="Proteomes" id="UP000663843"/>
    </source>
</evidence>
<protein>
    <recommendedName>
        <fullName evidence="5">MYND-type domain-containing protein</fullName>
    </recommendedName>
</protein>
<evidence type="ECO:0000256" key="1">
    <source>
        <dbReference type="ARBA" id="ARBA00022723"/>
    </source>
</evidence>
<dbReference type="Proteomes" id="UP000663843">
    <property type="component" value="Unassembled WGS sequence"/>
</dbReference>
<evidence type="ECO:0000256" key="4">
    <source>
        <dbReference type="PROSITE-ProRule" id="PRU00134"/>
    </source>
</evidence>
<evidence type="ECO:0000313" key="6">
    <source>
        <dbReference type="EMBL" id="CAE6421534.1"/>
    </source>
</evidence>
<sequence>MSKYNYLQKYAKSRPWMPSISSDTIRLARTTVYAIQNQQEVSISMLESVVSLTYYFETLVELLDNPILIEHCIIRLHKREKEGVHIFDDERGYLYFKIIVLSINTSMISKHHHSTVWDTLLSMHGRHDAAEELSDSLDDFLSERKGDPYPDKIIGWDSSDPRVLVISKKNSSLLLDLLFRDRKGLLKTCSQTWSPTLTGLLFVIWRCVYITSTPECWVSFIDIARRCYLFTKADISSVIQVFQEDAHRHWEQWLSRRTPTAMDLEDARLQLSMLIERIRSEPGTGTNDVPFILSFYFLVTFSLPQVDEHFIPGVEDLFIPLLRECFRSFWRYFRFESGFASVILRPDLMKDRIGILTIMINLMLTHLFRHPTKVITMKQVLQAVADLGVVEILAKAVFFTNDYSGTNDIEKITEHFGTFKRFANSVRYISQDGLGAVLRHTSTDWFKAYIFKEMQDAFFGTSTRHEEWFNITINFWYELGASLDYISPTVDYMRNIPLCSYTRCPDPVATDMSALECACGQVVYCGVRCQQLDWATYLPTSHRLNCSWSEVD</sequence>
<organism evidence="6 7">
    <name type="scientific">Rhizoctonia solani</name>
    <dbReference type="NCBI Taxonomy" id="456999"/>
    <lineage>
        <taxon>Eukaryota</taxon>
        <taxon>Fungi</taxon>
        <taxon>Dikarya</taxon>
        <taxon>Basidiomycota</taxon>
        <taxon>Agaricomycotina</taxon>
        <taxon>Agaricomycetes</taxon>
        <taxon>Cantharellales</taxon>
        <taxon>Ceratobasidiaceae</taxon>
        <taxon>Rhizoctonia</taxon>
    </lineage>
</organism>
<dbReference type="PROSITE" id="PS50865">
    <property type="entry name" value="ZF_MYND_2"/>
    <property type="match status" value="1"/>
</dbReference>
<gene>
    <name evidence="6" type="ORF">RDB_LOCUS54260</name>
</gene>
<proteinExistence type="predicted"/>
<evidence type="ECO:0000256" key="2">
    <source>
        <dbReference type="ARBA" id="ARBA00022771"/>
    </source>
</evidence>
<evidence type="ECO:0000259" key="5">
    <source>
        <dbReference type="PROSITE" id="PS50865"/>
    </source>
</evidence>
<feature type="domain" description="MYND-type" evidence="5">
    <location>
        <begin position="501"/>
        <end position="546"/>
    </location>
</feature>
<comment type="caution">
    <text evidence="6">The sequence shown here is derived from an EMBL/GenBank/DDBJ whole genome shotgun (WGS) entry which is preliminary data.</text>
</comment>
<dbReference type="EMBL" id="CAJMWT010001827">
    <property type="protein sequence ID" value="CAE6421534.1"/>
    <property type="molecule type" value="Genomic_DNA"/>
</dbReference>
<evidence type="ECO:0000256" key="3">
    <source>
        <dbReference type="ARBA" id="ARBA00022833"/>
    </source>
</evidence>
<accession>A0A8H2XCQ1</accession>
<keyword evidence="1" id="KW-0479">Metal-binding</keyword>